<evidence type="ECO:0000256" key="3">
    <source>
        <dbReference type="ARBA" id="ARBA00022801"/>
    </source>
</evidence>
<dbReference type="PANTHER" id="PTHR42693">
    <property type="entry name" value="ARYLSULFATASE FAMILY MEMBER"/>
    <property type="match status" value="1"/>
</dbReference>
<keyword evidence="2" id="KW-0479">Metal-binding</keyword>
<name>A0AAD7XMC0_9STRA</name>
<dbReference type="Proteomes" id="UP001230188">
    <property type="component" value="Unassembled WGS sequence"/>
</dbReference>
<evidence type="ECO:0000256" key="4">
    <source>
        <dbReference type="ARBA" id="ARBA00022837"/>
    </source>
</evidence>
<dbReference type="PANTHER" id="PTHR42693:SF11">
    <property type="entry name" value="ARYLSULFATASE A"/>
    <property type="match status" value="1"/>
</dbReference>
<dbReference type="InterPro" id="IPR017850">
    <property type="entry name" value="Alkaline_phosphatase_core_sf"/>
</dbReference>
<keyword evidence="7" id="KW-1185">Reference proteome</keyword>
<dbReference type="InterPro" id="IPR000917">
    <property type="entry name" value="Sulfatase_N"/>
</dbReference>
<reference evidence="6" key="1">
    <citation type="submission" date="2023-01" db="EMBL/GenBank/DDBJ databases">
        <title>Metagenome sequencing of chrysophaentin producing Chrysophaeum taylorii.</title>
        <authorList>
            <person name="Davison J."/>
            <person name="Bewley C."/>
        </authorList>
    </citation>
    <scope>NUCLEOTIDE SEQUENCE</scope>
    <source>
        <strain evidence="6">NIES-1699</strain>
    </source>
</reference>
<dbReference type="GO" id="GO:0046872">
    <property type="term" value="F:metal ion binding"/>
    <property type="evidence" value="ECO:0007669"/>
    <property type="project" value="UniProtKB-KW"/>
</dbReference>
<evidence type="ECO:0000256" key="1">
    <source>
        <dbReference type="ARBA" id="ARBA00008779"/>
    </source>
</evidence>
<dbReference type="Gene3D" id="3.40.720.10">
    <property type="entry name" value="Alkaline Phosphatase, subunit A"/>
    <property type="match status" value="1"/>
</dbReference>
<evidence type="ECO:0000313" key="7">
    <source>
        <dbReference type="Proteomes" id="UP001230188"/>
    </source>
</evidence>
<evidence type="ECO:0000256" key="2">
    <source>
        <dbReference type="ARBA" id="ARBA00022723"/>
    </source>
</evidence>
<dbReference type="SUPFAM" id="SSF53649">
    <property type="entry name" value="Alkaline phosphatase-like"/>
    <property type="match status" value="1"/>
</dbReference>
<dbReference type="PROSITE" id="PS00149">
    <property type="entry name" value="SULFATASE_2"/>
    <property type="match status" value="1"/>
</dbReference>
<dbReference type="GO" id="GO:0004065">
    <property type="term" value="F:arylsulfatase activity"/>
    <property type="evidence" value="ECO:0007669"/>
    <property type="project" value="TreeGrafter"/>
</dbReference>
<comment type="caution">
    <text evidence="6">The sequence shown here is derived from an EMBL/GenBank/DDBJ whole genome shotgun (WGS) entry which is preliminary data.</text>
</comment>
<evidence type="ECO:0000313" key="6">
    <source>
        <dbReference type="EMBL" id="KAJ8603804.1"/>
    </source>
</evidence>
<proteinExistence type="inferred from homology"/>
<dbReference type="Pfam" id="PF00884">
    <property type="entry name" value="Sulfatase"/>
    <property type="match status" value="1"/>
</dbReference>
<dbReference type="Pfam" id="PF14707">
    <property type="entry name" value="Sulfatase_C"/>
    <property type="match status" value="1"/>
</dbReference>
<feature type="domain" description="Sulfatase N-terminal" evidence="5">
    <location>
        <begin position="16"/>
        <end position="323"/>
    </location>
</feature>
<accession>A0AAD7XMC0</accession>
<keyword evidence="3" id="KW-0378">Hydrolase</keyword>
<organism evidence="6 7">
    <name type="scientific">Chrysophaeum taylorii</name>
    <dbReference type="NCBI Taxonomy" id="2483200"/>
    <lineage>
        <taxon>Eukaryota</taxon>
        <taxon>Sar</taxon>
        <taxon>Stramenopiles</taxon>
        <taxon>Ochrophyta</taxon>
        <taxon>Pelagophyceae</taxon>
        <taxon>Pelagomonadales</taxon>
        <taxon>Pelagomonadaceae</taxon>
        <taxon>Chrysophaeum</taxon>
    </lineage>
</organism>
<keyword evidence="4" id="KW-0106">Calcium</keyword>
<evidence type="ECO:0000259" key="5">
    <source>
        <dbReference type="Pfam" id="PF00884"/>
    </source>
</evidence>
<dbReference type="Gene3D" id="3.30.1120.10">
    <property type="match status" value="1"/>
</dbReference>
<dbReference type="InterPro" id="IPR024607">
    <property type="entry name" value="Sulfatase_CS"/>
</dbReference>
<sequence>MWLVLGLLVSSAADVPNFVVFFADDMGAGDTSLSGHPTLSTPNIDRLALEGLRFTQWYSGFHVCSPSRASMMTGRLPIRAGVTGDWTGGVFSSVAVAGLPLNETTWAQTLKAEGYRTMAVGKWHLGQRPEYLPTRRGFDEYLGIPYSVDMGRSAWRLDTTQPPLPLLANETVLEQPVNLNTLSQRYVDAAEAFVLDEGRFALYYAFSHVHVPDFASPQFCNASRRGLFGDAIAEMDWSLGQVKARTPRNTLTFFTSDNGPWLIERLKGGSAGLFFEGKQTTWEGGVREPAIIHWPGVIEPGGIRRALTATYDIFATILGAAGIAPPDDRVIDGVDLRPLFARDGQVRDCVFIYKGRPDSCGGDDDYPSCPGLWAVRCGPYKAHFATSYTAGTCQGAHNVSRIGSSCTAPVVLDTPLLFNVEVDPSEKWPIDATSDEYQTALATILAAKTAHETELGEPPRDQILLGSNIDYAVCGCPESQASLPQWPNCTCNPENWLLAVCAPPNGDSPYAYVDDLGLLEEKNEEEEPVPILEDTVRHADYFEATHGWRPY</sequence>
<gene>
    <name evidence="6" type="ORF">CTAYLR_000219</name>
</gene>
<protein>
    <recommendedName>
        <fullName evidence="5">Sulfatase N-terminal domain-containing protein</fullName>
    </recommendedName>
</protein>
<dbReference type="AlphaFoldDB" id="A0AAD7XMC0"/>
<comment type="similarity">
    <text evidence="1">Belongs to the sulfatase family.</text>
</comment>
<dbReference type="InterPro" id="IPR050738">
    <property type="entry name" value="Sulfatase"/>
</dbReference>
<dbReference type="EMBL" id="JAQMWT010000344">
    <property type="protein sequence ID" value="KAJ8603804.1"/>
    <property type="molecule type" value="Genomic_DNA"/>
</dbReference>